<sequence length="391" mass="44615">MAQKLKLSDPAQLADGLYSVGNGLYLRKRGVAASWYFRYTENARRREIGLGSASRLTPTAAKRLAVKLRADIAEGKFPGHEQQKKIVPTFGQIWERAVDHFATLKAWRSSYTDEKWRSSIRLYMLPTLAAKRVDEITRDDVISILGPVWQHHAETGRKIRMRLEAILDYCEFNGWRTGDNPARWRGNLDQVFPPRVHPTTHLMAYPWRELPALCQALSESNSIGFKAILFGTLTASRANEFVPARWEEFDFDRKVWLMPRRKDGKDYPHRVPLSAQALSILESLPREGEFVFSRLGRGHISKETPRVLLQRLTGKGYTMHGMRSAFRDWGAENGEDFVLCELALSHAVGNAVTSAYLRTDQLDQRRPLMQRWADFLLPDGYSPARLSSASA</sequence>
<reference evidence="9" key="1">
    <citation type="submission" date="2023-03" db="EMBL/GenBank/DDBJ databases">
        <title>Mesosutterella sp. nov. isolated from porcine feces.</title>
        <authorList>
            <person name="Yu S."/>
        </authorList>
    </citation>
    <scope>NUCLEOTIDE SEQUENCE</scope>
    <source>
        <strain evidence="9">AGMB02718</strain>
    </source>
</reference>
<evidence type="ECO:0000256" key="3">
    <source>
        <dbReference type="ARBA" id="ARBA00023125"/>
    </source>
</evidence>
<evidence type="ECO:0000259" key="6">
    <source>
        <dbReference type="Pfam" id="PF13356"/>
    </source>
</evidence>
<dbReference type="EMBL" id="JAKZJU020000003">
    <property type="protein sequence ID" value="MDL2060548.1"/>
    <property type="molecule type" value="Genomic_DNA"/>
</dbReference>
<dbReference type="InterPro" id="IPR050808">
    <property type="entry name" value="Phage_Integrase"/>
</dbReference>
<evidence type="ECO:0000259" key="7">
    <source>
        <dbReference type="Pfam" id="PF22022"/>
    </source>
</evidence>
<dbReference type="RefSeq" id="WP_243377415.1">
    <property type="nucleotide sequence ID" value="NZ_JAKZJU020000001.1"/>
</dbReference>
<dbReference type="InterPro" id="IPR010998">
    <property type="entry name" value="Integrase_recombinase_N"/>
</dbReference>
<dbReference type="InterPro" id="IPR013762">
    <property type="entry name" value="Integrase-like_cat_sf"/>
</dbReference>
<dbReference type="PANTHER" id="PTHR30629">
    <property type="entry name" value="PROPHAGE INTEGRASE"/>
    <property type="match status" value="1"/>
</dbReference>
<dbReference type="PANTHER" id="PTHR30629:SF2">
    <property type="entry name" value="PROPHAGE INTEGRASE INTS-RELATED"/>
    <property type="match status" value="1"/>
</dbReference>
<name>A0ABT7IQ91_9BURK</name>
<dbReference type="Pfam" id="PF13356">
    <property type="entry name" value="Arm-DNA-bind_3"/>
    <property type="match status" value="1"/>
</dbReference>
<dbReference type="CDD" id="cd00801">
    <property type="entry name" value="INT_P4_C"/>
    <property type="match status" value="1"/>
</dbReference>
<feature type="domain" description="Phage integrase central" evidence="7">
    <location>
        <begin position="105"/>
        <end position="187"/>
    </location>
</feature>
<organism evidence="9 10">
    <name type="scientific">Mesosutterella faecium</name>
    <dbReference type="NCBI Taxonomy" id="2925194"/>
    <lineage>
        <taxon>Bacteria</taxon>
        <taxon>Pseudomonadati</taxon>
        <taxon>Pseudomonadota</taxon>
        <taxon>Betaproteobacteria</taxon>
        <taxon>Burkholderiales</taxon>
        <taxon>Sutterellaceae</taxon>
        <taxon>Mesosutterella</taxon>
    </lineage>
</organism>
<dbReference type="Pfam" id="PF00589">
    <property type="entry name" value="Phage_integrase"/>
    <property type="match status" value="1"/>
</dbReference>
<evidence type="ECO:0000313" key="9">
    <source>
        <dbReference type="EMBL" id="MDL2060548.1"/>
    </source>
</evidence>
<evidence type="ECO:0000313" key="8">
    <source>
        <dbReference type="EMBL" id="MDL2060325.1"/>
    </source>
</evidence>
<gene>
    <name evidence="8" type="ORF">MUN46_010305</name>
    <name evidence="9" type="ORF">MUN46_011435</name>
</gene>
<evidence type="ECO:0000256" key="2">
    <source>
        <dbReference type="ARBA" id="ARBA00022908"/>
    </source>
</evidence>
<keyword evidence="4" id="KW-0233">DNA recombination</keyword>
<dbReference type="Pfam" id="PF22022">
    <property type="entry name" value="Phage_int_M"/>
    <property type="match status" value="1"/>
</dbReference>
<keyword evidence="3" id="KW-0238">DNA-binding</keyword>
<dbReference type="Gene3D" id="3.30.160.390">
    <property type="entry name" value="Integrase, DNA-binding domain"/>
    <property type="match status" value="1"/>
</dbReference>
<accession>A0ABT7IQ91</accession>
<dbReference type="Gene3D" id="1.10.150.130">
    <property type="match status" value="1"/>
</dbReference>
<dbReference type="Gene3D" id="1.10.443.10">
    <property type="entry name" value="Intergrase catalytic core"/>
    <property type="match status" value="1"/>
</dbReference>
<comment type="caution">
    <text evidence="9">The sequence shown here is derived from an EMBL/GenBank/DDBJ whole genome shotgun (WGS) entry which is preliminary data.</text>
</comment>
<evidence type="ECO:0000313" key="10">
    <source>
        <dbReference type="Proteomes" id="UP001165481"/>
    </source>
</evidence>
<dbReference type="InterPro" id="IPR053876">
    <property type="entry name" value="Phage_int_M"/>
</dbReference>
<feature type="domain" description="Tyr recombinase" evidence="5">
    <location>
        <begin position="210"/>
        <end position="360"/>
    </location>
</feature>
<dbReference type="EMBL" id="JAKZJU020000001">
    <property type="protein sequence ID" value="MDL2060325.1"/>
    <property type="molecule type" value="Genomic_DNA"/>
</dbReference>
<dbReference type="InterPro" id="IPR002104">
    <property type="entry name" value="Integrase_catalytic"/>
</dbReference>
<evidence type="ECO:0000256" key="1">
    <source>
        <dbReference type="ARBA" id="ARBA00008857"/>
    </source>
</evidence>
<dbReference type="Proteomes" id="UP001165481">
    <property type="component" value="Unassembled WGS sequence"/>
</dbReference>
<keyword evidence="10" id="KW-1185">Reference proteome</keyword>
<proteinExistence type="inferred from homology"/>
<dbReference type="SUPFAM" id="SSF56349">
    <property type="entry name" value="DNA breaking-rejoining enzymes"/>
    <property type="match status" value="1"/>
</dbReference>
<dbReference type="InterPro" id="IPR011010">
    <property type="entry name" value="DNA_brk_join_enz"/>
</dbReference>
<evidence type="ECO:0000256" key="4">
    <source>
        <dbReference type="ARBA" id="ARBA00023172"/>
    </source>
</evidence>
<feature type="domain" description="Integrase DNA-binding" evidence="6">
    <location>
        <begin position="17"/>
        <end position="84"/>
    </location>
</feature>
<evidence type="ECO:0000259" key="5">
    <source>
        <dbReference type="Pfam" id="PF00589"/>
    </source>
</evidence>
<dbReference type="InterPro" id="IPR038488">
    <property type="entry name" value="Integrase_DNA-bd_sf"/>
</dbReference>
<keyword evidence="2" id="KW-0229">DNA integration</keyword>
<comment type="similarity">
    <text evidence="1">Belongs to the 'phage' integrase family.</text>
</comment>
<protein>
    <submittedName>
        <fullName evidence="9">Tyrosine-type recombinase/integrase</fullName>
    </submittedName>
</protein>
<dbReference type="InterPro" id="IPR025166">
    <property type="entry name" value="Integrase_DNA_bind_dom"/>
</dbReference>